<keyword evidence="4" id="KW-1185">Reference proteome</keyword>
<keyword evidence="1 3" id="KW-0378">Hydrolase</keyword>
<protein>
    <submittedName>
        <fullName evidence="3">Alpha/beta hydrolase</fullName>
    </submittedName>
</protein>
<dbReference type="KEGG" id="spha:D3Y57_15535"/>
<dbReference type="PRINTS" id="PR00111">
    <property type="entry name" value="ABHYDROLASE"/>
</dbReference>
<dbReference type="GO" id="GO:0016787">
    <property type="term" value="F:hydrolase activity"/>
    <property type="evidence" value="ECO:0007669"/>
    <property type="project" value="UniProtKB-KW"/>
</dbReference>
<dbReference type="Proteomes" id="UP000276254">
    <property type="component" value="Chromosome"/>
</dbReference>
<accession>A0A494THZ2</accession>
<organism evidence="3 4">
    <name type="scientific">Sphingomonas paeninsulae</name>
    <dbReference type="NCBI Taxonomy" id="2319844"/>
    <lineage>
        <taxon>Bacteria</taxon>
        <taxon>Pseudomonadati</taxon>
        <taxon>Pseudomonadota</taxon>
        <taxon>Alphaproteobacteria</taxon>
        <taxon>Sphingomonadales</taxon>
        <taxon>Sphingomonadaceae</taxon>
        <taxon>Sphingomonas</taxon>
    </lineage>
</organism>
<proteinExistence type="predicted"/>
<reference evidence="3 4" key="1">
    <citation type="submission" date="2018-09" db="EMBL/GenBank/DDBJ databases">
        <title>Sphingomonas peninsula sp. nov., isolated from fildes peninsula, Antarctic soil.</title>
        <authorList>
            <person name="Yingchao G."/>
        </authorList>
    </citation>
    <scope>NUCLEOTIDE SEQUENCE [LARGE SCALE GENOMIC DNA]</scope>
    <source>
        <strain evidence="3 4">YZ-8</strain>
    </source>
</reference>
<evidence type="ECO:0000256" key="1">
    <source>
        <dbReference type="ARBA" id="ARBA00022801"/>
    </source>
</evidence>
<dbReference type="InterPro" id="IPR000639">
    <property type="entry name" value="Epox_hydrolase-like"/>
</dbReference>
<dbReference type="Pfam" id="PF00561">
    <property type="entry name" value="Abhydrolase_1"/>
    <property type="match status" value="1"/>
</dbReference>
<dbReference type="PANTHER" id="PTHR43329">
    <property type="entry name" value="EPOXIDE HYDROLASE"/>
    <property type="match status" value="1"/>
</dbReference>
<evidence type="ECO:0000313" key="4">
    <source>
        <dbReference type="Proteomes" id="UP000276254"/>
    </source>
</evidence>
<evidence type="ECO:0000259" key="2">
    <source>
        <dbReference type="Pfam" id="PF00561"/>
    </source>
</evidence>
<sequence length="322" mass="36906">MADWTHHHARINGIGMHWVEEGDGPLIILCHGFPHLWLSWRRQIPALVAAGWRVVAPDMRGMGQTDAPTDHHAYDVPHLVGDLVGLLDHLGEREAVFAGLDFGVFTIYDLAYIHPERVRAIIALENPAYPDTPAKAPLVEAAEWAKDHFVHIDYFQPVGPADAALNAAPREFLRKVFYALSGDYHYLDVWKHPPGTAYLDALPETPPLPWPWLEEWELEWYVSEYSRSGFTGGLNWYRAMDLRWAQRQAWRETPSLPPFFFIGSENDVDLEAWHGEDPLAAIHTQYADVRRIEMLPRAGHMIQLERPDDVSRLMVEFLDSLR</sequence>
<feature type="domain" description="AB hydrolase-1" evidence="2">
    <location>
        <begin position="25"/>
        <end position="132"/>
    </location>
</feature>
<evidence type="ECO:0000313" key="3">
    <source>
        <dbReference type="EMBL" id="AYJ87094.1"/>
    </source>
</evidence>
<dbReference type="InterPro" id="IPR029058">
    <property type="entry name" value="AB_hydrolase_fold"/>
</dbReference>
<dbReference type="OrthoDB" id="9804723at2"/>
<gene>
    <name evidence="3" type="ORF">D3Y57_15535</name>
</gene>
<dbReference type="EMBL" id="CP032829">
    <property type="protein sequence ID" value="AYJ87094.1"/>
    <property type="molecule type" value="Genomic_DNA"/>
</dbReference>
<name>A0A494THZ2_SPHPE</name>
<dbReference type="Gene3D" id="3.40.50.1820">
    <property type="entry name" value="alpha/beta hydrolase"/>
    <property type="match status" value="1"/>
</dbReference>
<dbReference type="InterPro" id="IPR000073">
    <property type="entry name" value="AB_hydrolase_1"/>
</dbReference>
<dbReference type="RefSeq" id="WP_121154045.1">
    <property type="nucleotide sequence ID" value="NZ_CP032829.1"/>
</dbReference>
<dbReference type="PRINTS" id="PR00412">
    <property type="entry name" value="EPOXHYDRLASE"/>
</dbReference>
<dbReference type="SUPFAM" id="SSF53474">
    <property type="entry name" value="alpha/beta-Hydrolases"/>
    <property type="match status" value="1"/>
</dbReference>
<dbReference type="AlphaFoldDB" id="A0A494THZ2"/>